<dbReference type="EMBL" id="BMHQ01000005">
    <property type="protein sequence ID" value="GGE16323.1"/>
    <property type="molecule type" value="Genomic_DNA"/>
</dbReference>
<reference evidence="1" key="1">
    <citation type="journal article" date="2014" name="Int. J. Syst. Evol. Microbiol.">
        <title>Complete genome sequence of Corynebacterium casei LMG S-19264T (=DSM 44701T), isolated from a smear-ripened cheese.</title>
        <authorList>
            <consortium name="US DOE Joint Genome Institute (JGI-PGF)"/>
            <person name="Walter F."/>
            <person name="Albersmeier A."/>
            <person name="Kalinowski J."/>
            <person name="Ruckert C."/>
        </authorList>
    </citation>
    <scope>NUCLEOTIDE SEQUENCE</scope>
    <source>
        <strain evidence="1">CGMCC 1.15179</strain>
    </source>
</reference>
<gene>
    <name evidence="1" type="ORF">GCM10011571_17490</name>
</gene>
<comment type="caution">
    <text evidence="1">The sequence shown here is derived from an EMBL/GenBank/DDBJ whole genome shotgun (WGS) entry which is preliminary data.</text>
</comment>
<evidence type="ECO:0000313" key="1">
    <source>
        <dbReference type="EMBL" id="GGE16323.1"/>
    </source>
</evidence>
<proteinExistence type="predicted"/>
<accession>A0A8J2VGG0</accession>
<reference evidence="1" key="2">
    <citation type="submission" date="2020-09" db="EMBL/GenBank/DDBJ databases">
        <authorList>
            <person name="Sun Q."/>
            <person name="Zhou Y."/>
        </authorList>
    </citation>
    <scope>NUCLEOTIDE SEQUENCE</scope>
    <source>
        <strain evidence="1">CGMCC 1.15179</strain>
    </source>
</reference>
<keyword evidence="2" id="KW-1185">Reference proteome</keyword>
<name>A0A8J2VGG0_9BACL</name>
<evidence type="ECO:0000313" key="2">
    <source>
        <dbReference type="Proteomes" id="UP000625210"/>
    </source>
</evidence>
<sequence>MADLRAHRQILKEEKKALRYAKEAGDYKKACRVQADMLWRESEIRKLANELYDSSKVYHNAI</sequence>
<dbReference type="Proteomes" id="UP000625210">
    <property type="component" value="Unassembled WGS sequence"/>
</dbReference>
<organism evidence="1 2">
    <name type="scientific">Marinithermofilum abyssi</name>
    <dbReference type="NCBI Taxonomy" id="1571185"/>
    <lineage>
        <taxon>Bacteria</taxon>
        <taxon>Bacillati</taxon>
        <taxon>Bacillota</taxon>
        <taxon>Bacilli</taxon>
        <taxon>Bacillales</taxon>
        <taxon>Thermoactinomycetaceae</taxon>
        <taxon>Marinithermofilum</taxon>
    </lineage>
</organism>
<dbReference type="AlphaFoldDB" id="A0A8J2VGG0"/>
<protein>
    <submittedName>
        <fullName evidence="1">Uncharacterized protein</fullName>
    </submittedName>
</protein>